<feature type="region of interest" description="Disordered" evidence="1">
    <location>
        <begin position="1"/>
        <end position="28"/>
    </location>
</feature>
<accession>A0ABP9LKG9</accession>
<evidence type="ECO:0000313" key="3">
    <source>
        <dbReference type="Proteomes" id="UP001500124"/>
    </source>
</evidence>
<gene>
    <name evidence="2" type="ORF">GCM10023336_70620</name>
</gene>
<evidence type="ECO:0000256" key="1">
    <source>
        <dbReference type="SAM" id="MobiDB-lite"/>
    </source>
</evidence>
<protein>
    <submittedName>
        <fullName evidence="2">Uncharacterized protein</fullName>
    </submittedName>
</protein>
<sequence>MNGHSVNREAVTARPPLGASTPEPLSREGNSVLSMVSELLPVSEPLGQHDAAITITITMSTPAPIHSSRLY</sequence>
<proteinExistence type="predicted"/>
<dbReference type="EMBL" id="BAABKC010000128">
    <property type="protein sequence ID" value="GAA5078690.1"/>
    <property type="molecule type" value="Genomic_DNA"/>
</dbReference>
<comment type="caution">
    <text evidence="2">The sequence shown here is derived from an EMBL/GenBank/DDBJ whole genome shotgun (WGS) entry which is preliminary data.</text>
</comment>
<name>A0ABP9LKG9_9ACTN</name>
<keyword evidence="3" id="KW-1185">Reference proteome</keyword>
<reference evidence="3" key="1">
    <citation type="journal article" date="2019" name="Int. J. Syst. Evol. Microbiol.">
        <title>The Global Catalogue of Microorganisms (GCM) 10K type strain sequencing project: providing services to taxonomists for standard genome sequencing and annotation.</title>
        <authorList>
            <consortium name="The Broad Institute Genomics Platform"/>
            <consortium name="The Broad Institute Genome Sequencing Center for Infectious Disease"/>
            <person name="Wu L."/>
            <person name="Ma J."/>
        </authorList>
    </citation>
    <scope>NUCLEOTIDE SEQUENCE [LARGE SCALE GENOMIC DNA]</scope>
    <source>
        <strain evidence="3">JCM 18410</strain>
    </source>
</reference>
<evidence type="ECO:0000313" key="2">
    <source>
        <dbReference type="EMBL" id="GAA5078690.1"/>
    </source>
</evidence>
<organism evidence="2 3">
    <name type="scientific">Streptomyces similanensis</name>
    <dbReference type="NCBI Taxonomy" id="1274988"/>
    <lineage>
        <taxon>Bacteria</taxon>
        <taxon>Bacillati</taxon>
        <taxon>Actinomycetota</taxon>
        <taxon>Actinomycetes</taxon>
        <taxon>Kitasatosporales</taxon>
        <taxon>Streptomycetaceae</taxon>
        <taxon>Streptomyces</taxon>
    </lineage>
</organism>
<dbReference type="Proteomes" id="UP001500124">
    <property type="component" value="Unassembled WGS sequence"/>
</dbReference>